<evidence type="ECO:0008006" key="3">
    <source>
        <dbReference type="Google" id="ProtNLM"/>
    </source>
</evidence>
<protein>
    <recommendedName>
        <fullName evidence="3">HTH domain-containing protein</fullName>
    </recommendedName>
</protein>
<evidence type="ECO:0000313" key="1">
    <source>
        <dbReference type="EMBL" id="SMD35968.1"/>
    </source>
</evidence>
<reference evidence="1 2" key="1">
    <citation type="submission" date="2017-04" db="EMBL/GenBank/DDBJ databases">
        <authorList>
            <person name="Afonso C.L."/>
            <person name="Miller P.J."/>
            <person name="Scott M.A."/>
            <person name="Spackman E."/>
            <person name="Goraichik I."/>
            <person name="Dimitrov K.M."/>
            <person name="Suarez D.L."/>
            <person name="Swayne D.E."/>
        </authorList>
    </citation>
    <scope>NUCLEOTIDE SEQUENCE [LARGE SCALE GENOMIC DNA]</scope>
    <source>
        <strain evidence="1 2">DSM 26133</strain>
    </source>
</reference>
<dbReference type="EMBL" id="FWYF01000003">
    <property type="protein sequence ID" value="SMD35968.1"/>
    <property type="molecule type" value="Genomic_DNA"/>
</dbReference>
<name>A0A1W2GHY4_REIFA</name>
<proteinExistence type="predicted"/>
<dbReference type="AlphaFoldDB" id="A0A1W2GHY4"/>
<dbReference type="Proteomes" id="UP000192472">
    <property type="component" value="Unassembled WGS sequence"/>
</dbReference>
<organism evidence="1 2">
    <name type="scientific">Reichenbachiella faecimaris</name>
    <dbReference type="NCBI Taxonomy" id="692418"/>
    <lineage>
        <taxon>Bacteria</taxon>
        <taxon>Pseudomonadati</taxon>
        <taxon>Bacteroidota</taxon>
        <taxon>Cytophagia</taxon>
        <taxon>Cytophagales</taxon>
        <taxon>Reichenbachiellaceae</taxon>
        <taxon>Reichenbachiella</taxon>
    </lineage>
</organism>
<keyword evidence="2" id="KW-1185">Reference proteome</keyword>
<dbReference type="STRING" id="692418.SAMN04488029_2635"/>
<sequence length="125" mass="14522">MSIIKYVRRAQRINRLVKMKSTGTPEQFADKLEISRSTLLEHLKEFKLMGAEIEYNRHIQSYTYKDDQSLQVSFGHTQLSEEALLKVRGGSNKTFEQNQSPVILDFVDLKLLRRHFRSAHLVSVG</sequence>
<gene>
    <name evidence="1" type="ORF">SAMN04488029_2635</name>
</gene>
<evidence type="ECO:0000313" key="2">
    <source>
        <dbReference type="Proteomes" id="UP000192472"/>
    </source>
</evidence>
<accession>A0A1W2GHY4</accession>